<keyword evidence="2" id="KW-0812">Transmembrane</keyword>
<dbReference type="GO" id="GO:0016020">
    <property type="term" value="C:membrane"/>
    <property type="evidence" value="ECO:0007669"/>
    <property type="project" value="UniProtKB-SubCell"/>
</dbReference>
<feature type="domain" description="GTD-binding" evidence="7">
    <location>
        <begin position="11"/>
        <end position="109"/>
    </location>
</feature>
<protein>
    <submittedName>
        <fullName evidence="8">Myosin-binding protein 7</fullName>
    </submittedName>
</protein>
<accession>A0AAW2XH71</accession>
<keyword evidence="4" id="KW-0472">Membrane</keyword>
<evidence type="ECO:0000256" key="4">
    <source>
        <dbReference type="ARBA" id="ARBA00023136"/>
    </source>
</evidence>
<evidence type="ECO:0000256" key="2">
    <source>
        <dbReference type="ARBA" id="ARBA00022692"/>
    </source>
</evidence>
<proteinExistence type="predicted"/>
<comment type="subcellular location">
    <subcellularLocation>
        <location evidence="1">Membrane</location>
    </subcellularLocation>
</comment>
<feature type="compositionally biased region" description="Low complexity" evidence="6">
    <location>
        <begin position="647"/>
        <end position="657"/>
    </location>
</feature>
<dbReference type="PANTHER" id="PTHR31422:SF1">
    <property type="entry name" value="GTD-BINDING DOMAIN-CONTAINING PROTEIN"/>
    <property type="match status" value="1"/>
</dbReference>
<feature type="region of interest" description="Disordered" evidence="6">
    <location>
        <begin position="631"/>
        <end position="657"/>
    </location>
</feature>
<dbReference type="EMBL" id="JACGWN010000004">
    <property type="protein sequence ID" value="KAL0451215.1"/>
    <property type="molecule type" value="Genomic_DNA"/>
</dbReference>
<evidence type="ECO:0000256" key="6">
    <source>
        <dbReference type="SAM" id="MobiDB-lite"/>
    </source>
</evidence>
<dbReference type="PROSITE" id="PS51775">
    <property type="entry name" value="GTD_BINDING"/>
    <property type="match status" value="1"/>
</dbReference>
<feature type="coiled-coil region" evidence="5">
    <location>
        <begin position="424"/>
        <end position="451"/>
    </location>
</feature>
<reference evidence="8" key="1">
    <citation type="submission" date="2020-06" db="EMBL/GenBank/DDBJ databases">
        <authorList>
            <person name="Li T."/>
            <person name="Hu X."/>
            <person name="Zhang T."/>
            <person name="Song X."/>
            <person name="Zhang H."/>
            <person name="Dai N."/>
            <person name="Sheng W."/>
            <person name="Hou X."/>
            <person name="Wei L."/>
        </authorList>
    </citation>
    <scope>NUCLEOTIDE SEQUENCE</scope>
    <source>
        <strain evidence="8">KEN1</strain>
        <tissue evidence="8">Leaf</tissue>
    </source>
</reference>
<feature type="compositionally biased region" description="Polar residues" evidence="6">
    <location>
        <begin position="755"/>
        <end position="764"/>
    </location>
</feature>
<keyword evidence="3" id="KW-1133">Transmembrane helix</keyword>
<reference evidence="8" key="2">
    <citation type="journal article" date="2024" name="Plant">
        <title>Genomic evolution and insights into agronomic trait innovations of Sesamum species.</title>
        <authorList>
            <person name="Miao H."/>
            <person name="Wang L."/>
            <person name="Qu L."/>
            <person name="Liu H."/>
            <person name="Sun Y."/>
            <person name="Le M."/>
            <person name="Wang Q."/>
            <person name="Wei S."/>
            <person name="Zheng Y."/>
            <person name="Lin W."/>
            <person name="Duan Y."/>
            <person name="Cao H."/>
            <person name="Xiong S."/>
            <person name="Wang X."/>
            <person name="Wei L."/>
            <person name="Li C."/>
            <person name="Ma Q."/>
            <person name="Ju M."/>
            <person name="Zhao R."/>
            <person name="Li G."/>
            <person name="Mu C."/>
            <person name="Tian Q."/>
            <person name="Mei H."/>
            <person name="Zhang T."/>
            <person name="Gao T."/>
            <person name="Zhang H."/>
        </authorList>
    </citation>
    <scope>NUCLEOTIDE SEQUENCE</scope>
    <source>
        <strain evidence="8">KEN1</strain>
    </source>
</reference>
<dbReference type="Pfam" id="PF04576">
    <property type="entry name" value="Zein-binding"/>
    <property type="match status" value="1"/>
</dbReference>
<evidence type="ECO:0000256" key="5">
    <source>
        <dbReference type="SAM" id="Coils"/>
    </source>
</evidence>
<organism evidence="8">
    <name type="scientific">Sesamum latifolium</name>
    <dbReference type="NCBI Taxonomy" id="2727402"/>
    <lineage>
        <taxon>Eukaryota</taxon>
        <taxon>Viridiplantae</taxon>
        <taxon>Streptophyta</taxon>
        <taxon>Embryophyta</taxon>
        <taxon>Tracheophyta</taxon>
        <taxon>Spermatophyta</taxon>
        <taxon>Magnoliopsida</taxon>
        <taxon>eudicotyledons</taxon>
        <taxon>Gunneridae</taxon>
        <taxon>Pentapetalae</taxon>
        <taxon>asterids</taxon>
        <taxon>lamiids</taxon>
        <taxon>Lamiales</taxon>
        <taxon>Pedaliaceae</taxon>
        <taxon>Sesamum</taxon>
    </lineage>
</organism>
<dbReference type="GO" id="GO:0080115">
    <property type="term" value="F:myosin XI tail binding"/>
    <property type="evidence" value="ECO:0007669"/>
    <property type="project" value="UniProtKB-ARBA"/>
</dbReference>
<evidence type="ECO:0000259" key="7">
    <source>
        <dbReference type="PROSITE" id="PS51775"/>
    </source>
</evidence>
<dbReference type="InterPro" id="IPR007656">
    <property type="entry name" value="GTD-bd"/>
</dbReference>
<name>A0AAW2XH71_9LAMI</name>
<evidence type="ECO:0000256" key="1">
    <source>
        <dbReference type="ARBA" id="ARBA00004370"/>
    </source>
</evidence>
<sequence length="785" mass="87302">MAEHSMVMSEAEITALKETLCAQQKLLQKLYNELEAEREASASAASEALSVILRLQGEKAAVQMEAEQYKRLAEEKICHAEESFAIIEDIIYQKEMEVAGLDYQVQSYRYKLISMGCADPGVGELKYPENLLQRNETLGGDASFQNMGRRNSTPITLKYKKFIERENSTSTEMDLISKAAEELTGEEINDFALDSEKKADTSTHGGMISYGEQIRKLDMRVKEIAGASYTSSRNEIRSPSCLSSRPSAGNLSLLSYSANQPQETRPPSPQLDLSKVAIVNEIDQTKHAGNPLKKGLAVDNPCSPGVHDVFEVPVPEAESSETYESSTKDKKKKACKDSEFLESKDLVHPEAVKLYAKDEPDWLKKLLQSTNHEKHLCKPSDIAALDRAVVQPTTSVAESQPSLNQINRTSGISEVERIPDPANREEELKLLKEIKEKLNSLHDEIRSQRVNKSSTSEKPSSLCHLPEKNSKKFDGKKQLLRLSPCYRKHALSSTHCISTSSHQICSKEISAFYTDCRDGVDCDLFCHAEEYIFSSILFFVQIEYLGSEHDKTLTNFDTPSGTALPFISSLHQDSSIQMDTQGKAVKLVNSKLTISKFSSSSTKSVGVTTRSMSKKIKDSSQMTPLTEYVQKDFGSPNHASEDDGNKSPPSSLRSMSSHSFTTNVAPIMVTNATTIEEQLTSLTRATEGLMKHVQEQDAQIARLIHKADNVDASHIMGKQAEAHDEAEVSTKQRYAKNDKSAKELQVFIRSKIEGSSKSSLTYSKPYTPRIDSLKMPMGYQPPKFQ</sequence>
<evidence type="ECO:0000256" key="3">
    <source>
        <dbReference type="ARBA" id="ARBA00022989"/>
    </source>
</evidence>
<gene>
    <name evidence="8" type="ORF">Slati_1099600</name>
</gene>
<dbReference type="PANTHER" id="PTHR31422">
    <property type="entry name" value="BNAANNG28530D PROTEIN"/>
    <property type="match status" value="1"/>
</dbReference>
<comment type="caution">
    <text evidence="8">The sequence shown here is derived from an EMBL/GenBank/DDBJ whole genome shotgun (WGS) entry which is preliminary data.</text>
</comment>
<dbReference type="AlphaFoldDB" id="A0AAW2XH71"/>
<evidence type="ECO:0000313" key="8">
    <source>
        <dbReference type="EMBL" id="KAL0451215.1"/>
    </source>
</evidence>
<feature type="region of interest" description="Disordered" evidence="6">
    <location>
        <begin position="720"/>
        <end position="740"/>
    </location>
</feature>
<feature type="region of interest" description="Disordered" evidence="6">
    <location>
        <begin position="755"/>
        <end position="785"/>
    </location>
</feature>
<keyword evidence="5" id="KW-0175">Coiled coil</keyword>
<feature type="coiled-coil region" evidence="5">
    <location>
        <begin position="17"/>
        <end position="72"/>
    </location>
</feature>